<dbReference type="GO" id="GO:0032259">
    <property type="term" value="P:methylation"/>
    <property type="evidence" value="ECO:0007669"/>
    <property type="project" value="UniProtKB-KW"/>
</dbReference>
<dbReference type="Proteomes" id="UP000280935">
    <property type="component" value="Unassembled WGS sequence"/>
</dbReference>
<gene>
    <name evidence="5" type="ORF">EII34_07670</name>
    <name evidence="6" type="ORF">EII35_11095</name>
</gene>
<evidence type="ECO:0000256" key="2">
    <source>
        <dbReference type="ARBA" id="ARBA00022692"/>
    </source>
</evidence>
<protein>
    <submittedName>
        <fullName evidence="5">Isoprenylcysteine carboxylmethyltransferase family protein</fullName>
    </submittedName>
</protein>
<evidence type="ECO:0000256" key="3">
    <source>
        <dbReference type="ARBA" id="ARBA00022989"/>
    </source>
</evidence>
<reference evidence="7 8" key="1">
    <citation type="submission" date="2018-11" db="EMBL/GenBank/DDBJ databases">
        <title>Genomes From Bacteria Associated with the Canine Oral Cavity: a Test Case for Automated Genome-Based Taxonomic Assignment.</title>
        <authorList>
            <person name="Coil D.A."/>
            <person name="Jospin G."/>
            <person name="Darling A.E."/>
            <person name="Wallis C."/>
            <person name="Davis I.J."/>
            <person name="Harris S."/>
            <person name="Eisen J.A."/>
            <person name="Holcombe L.J."/>
            <person name="O'Flynn C."/>
        </authorList>
    </citation>
    <scope>NUCLEOTIDE SEQUENCE [LARGE SCALE GENOMIC DNA]</scope>
    <source>
        <strain evidence="6 8">OH2822_COT-296</strain>
        <strain evidence="5 7">OH887_COT-365</strain>
    </source>
</reference>
<comment type="caution">
    <text evidence="5">The sequence shown here is derived from an EMBL/GenBank/DDBJ whole genome shotgun (WGS) entry which is preliminary data.</text>
</comment>
<dbReference type="Pfam" id="PF04191">
    <property type="entry name" value="PEMT"/>
    <property type="match status" value="1"/>
</dbReference>
<keyword evidence="5" id="KW-0489">Methyltransferase</keyword>
<dbReference type="RefSeq" id="WP_124844560.1">
    <property type="nucleotide sequence ID" value="NZ_JAUNKP010000026.1"/>
</dbReference>
<dbReference type="EMBL" id="RQZG01000007">
    <property type="protein sequence ID" value="RRD05204.1"/>
    <property type="molecule type" value="Genomic_DNA"/>
</dbReference>
<comment type="subcellular location">
    <subcellularLocation>
        <location evidence="1">Endomembrane system</location>
        <topology evidence="1">Multi-pass membrane protein</topology>
    </subcellularLocation>
</comment>
<evidence type="ECO:0000256" key="1">
    <source>
        <dbReference type="ARBA" id="ARBA00004127"/>
    </source>
</evidence>
<dbReference type="AlphaFoldDB" id="A0A3P1T734"/>
<sequence length="163" mass="17590">MRIPPVVLLLAAATVQHGICRGQKGTWGSAAASTPWWAAAAWLIGGSVLRFRAQRTTVDPVDVGAVRSLVTSGPNQVTRNPMYVGMTSALVAHALLRRSAVALLPAAAFGLVIDRLQIPEEEAALAEAFADDFEQYRREVPRWVNTHSVRKLLAAAIRATGRR</sequence>
<accession>A0A3P1T734</accession>
<keyword evidence="5" id="KW-0808">Transferase</keyword>
<name>A0A3P1T734_9ACTN</name>
<keyword evidence="2" id="KW-0812">Transmembrane</keyword>
<dbReference type="GO" id="GO:0012505">
    <property type="term" value="C:endomembrane system"/>
    <property type="evidence" value="ECO:0007669"/>
    <property type="project" value="UniProtKB-SubCell"/>
</dbReference>
<organism evidence="5 7">
    <name type="scientific">Arachnia propionica</name>
    <dbReference type="NCBI Taxonomy" id="1750"/>
    <lineage>
        <taxon>Bacteria</taxon>
        <taxon>Bacillati</taxon>
        <taxon>Actinomycetota</taxon>
        <taxon>Actinomycetes</taxon>
        <taxon>Propionibacteriales</taxon>
        <taxon>Propionibacteriaceae</taxon>
        <taxon>Arachnia</taxon>
    </lineage>
</organism>
<evidence type="ECO:0000313" key="8">
    <source>
        <dbReference type="Proteomes" id="UP000280935"/>
    </source>
</evidence>
<dbReference type="EMBL" id="RQYT01000029">
    <property type="protein sequence ID" value="RRD48829.1"/>
    <property type="molecule type" value="Genomic_DNA"/>
</dbReference>
<evidence type="ECO:0000313" key="5">
    <source>
        <dbReference type="EMBL" id="RRD05204.1"/>
    </source>
</evidence>
<keyword evidence="3" id="KW-1133">Transmembrane helix</keyword>
<dbReference type="Proteomes" id="UP000280819">
    <property type="component" value="Unassembled WGS sequence"/>
</dbReference>
<dbReference type="OrthoDB" id="941586at2"/>
<evidence type="ECO:0000313" key="7">
    <source>
        <dbReference type="Proteomes" id="UP000280819"/>
    </source>
</evidence>
<proteinExistence type="predicted"/>
<keyword evidence="4" id="KW-0472">Membrane</keyword>
<dbReference type="Gene3D" id="1.20.120.1630">
    <property type="match status" value="1"/>
</dbReference>
<evidence type="ECO:0000256" key="4">
    <source>
        <dbReference type="ARBA" id="ARBA00023136"/>
    </source>
</evidence>
<dbReference type="GO" id="GO:0008168">
    <property type="term" value="F:methyltransferase activity"/>
    <property type="evidence" value="ECO:0007669"/>
    <property type="project" value="UniProtKB-KW"/>
</dbReference>
<evidence type="ECO:0000313" key="6">
    <source>
        <dbReference type="EMBL" id="RRD48829.1"/>
    </source>
</evidence>
<dbReference type="InterPro" id="IPR007318">
    <property type="entry name" value="Phopholipid_MeTrfase"/>
</dbReference>